<dbReference type="PROSITE" id="PS51257">
    <property type="entry name" value="PROKAR_LIPOPROTEIN"/>
    <property type="match status" value="1"/>
</dbReference>
<dbReference type="InterPro" id="IPR012347">
    <property type="entry name" value="Ferritin-like"/>
</dbReference>
<sequence length="319" mass="33074">MRFPVSRRSVLIVGAAGAGLSLLSGCGLRIDAPPEVPELDASAELRNRIARILASTNVADGDPATAGEDLQKFRDAIGPVWAPPTELATSPPPTEQGRTYIQAAEAVSTAVFDALADLGSGLIPVLVDVATGCALTAGTVDGAIRDGADGRLRDAFAAVDGDATPSPTAEAGDAAGTPSAPAAAEWNTILDQARAAAYGYERLAVRFDRQSPERAEAVARLESLGSLAGEMLERLGEEDAQPDTPAWQLDPSPTDPESAGQLALNLEDAVAAALLPWLQTDPQAALRVWESARTRAVFAAPQPLRYSYAGGAEQAEADR</sequence>
<evidence type="ECO:0000313" key="2">
    <source>
        <dbReference type="EMBL" id="QQB14003.1"/>
    </source>
</evidence>
<proteinExistence type="predicted"/>
<name>A0A7T4DIP1_9MICO</name>
<dbReference type="Gene3D" id="1.20.1260.10">
    <property type="match status" value="1"/>
</dbReference>
<feature type="region of interest" description="Disordered" evidence="1">
    <location>
        <begin position="237"/>
        <end position="259"/>
    </location>
</feature>
<dbReference type="RefSeq" id="WP_198499130.1">
    <property type="nucleotide sequence ID" value="NZ_CP065989.1"/>
</dbReference>
<reference evidence="2 3" key="1">
    <citation type="submission" date="2020-12" db="EMBL/GenBank/DDBJ databases">
        <title>FDA dAtabase for Regulatory Grade micrObial Sequences (FDA-ARGOS): Supporting development and validation of Infectious Disease Dx tests.</title>
        <authorList>
            <person name="Sproer C."/>
            <person name="Gronow S."/>
            <person name="Severitt S."/>
            <person name="Schroder I."/>
            <person name="Tallon L."/>
            <person name="Sadzewicz L."/>
            <person name="Zhao X."/>
            <person name="Boylan J."/>
            <person name="Ott S."/>
            <person name="Bowen H."/>
            <person name="Vavikolanu K."/>
            <person name="Mehta A."/>
            <person name="Aluvathingal J."/>
            <person name="Nadendla S."/>
            <person name="Lowell S."/>
            <person name="Myers T."/>
            <person name="Yan Y."/>
            <person name="Sichtig H."/>
        </authorList>
    </citation>
    <scope>NUCLEOTIDE SEQUENCE [LARGE SCALE GENOMIC DNA]</scope>
    <source>
        <strain evidence="2 3">FDAARGOS_990</strain>
    </source>
</reference>
<accession>A0A7T4DIP1</accession>
<evidence type="ECO:0008006" key="4">
    <source>
        <dbReference type="Google" id="ProtNLM"/>
    </source>
</evidence>
<feature type="compositionally biased region" description="Low complexity" evidence="1">
    <location>
        <begin position="171"/>
        <end position="180"/>
    </location>
</feature>
<dbReference type="EMBL" id="CP065989">
    <property type="protein sequence ID" value="QQB14003.1"/>
    <property type="molecule type" value="Genomic_DNA"/>
</dbReference>
<feature type="region of interest" description="Disordered" evidence="1">
    <location>
        <begin position="160"/>
        <end position="180"/>
    </location>
</feature>
<dbReference type="AlphaFoldDB" id="A0A7T4DIP1"/>
<organism evidence="2 3">
    <name type="scientific">Brevibacterium casei</name>
    <dbReference type="NCBI Taxonomy" id="33889"/>
    <lineage>
        <taxon>Bacteria</taxon>
        <taxon>Bacillati</taxon>
        <taxon>Actinomycetota</taxon>
        <taxon>Actinomycetes</taxon>
        <taxon>Micrococcales</taxon>
        <taxon>Brevibacteriaceae</taxon>
        <taxon>Brevibacterium</taxon>
    </lineage>
</organism>
<protein>
    <recommendedName>
        <fullName evidence="4">DUF4439 domain-containing protein</fullName>
    </recommendedName>
</protein>
<dbReference type="Proteomes" id="UP000595374">
    <property type="component" value="Chromosome"/>
</dbReference>
<evidence type="ECO:0000313" key="3">
    <source>
        <dbReference type="Proteomes" id="UP000595374"/>
    </source>
</evidence>
<evidence type="ECO:0000256" key="1">
    <source>
        <dbReference type="SAM" id="MobiDB-lite"/>
    </source>
</evidence>
<dbReference type="InterPro" id="IPR006311">
    <property type="entry name" value="TAT_signal"/>
</dbReference>
<gene>
    <name evidence="2" type="ORF">I6H47_14670</name>
</gene>
<dbReference type="PROSITE" id="PS51318">
    <property type="entry name" value="TAT"/>
    <property type="match status" value="1"/>
</dbReference>